<proteinExistence type="predicted"/>
<comment type="caution">
    <text evidence="8">The sequence shown here is derived from an EMBL/GenBank/DDBJ whole genome shotgun (WGS) entry which is preliminary data.</text>
</comment>
<feature type="transmembrane region" description="Helical" evidence="7">
    <location>
        <begin position="434"/>
        <end position="455"/>
    </location>
</feature>
<dbReference type="GO" id="GO:0008643">
    <property type="term" value="P:carbohydrate transport"/>
    <property type="evidence" value="ECO:0007669"/>
    <property type="project" value="InterPro"/>
</dbReference>
<dbReference type="OrthoDB" id="181905at2"/>
<keyword evidence="4 7" id="KW-0812">Transmembrane</keyword>
<keyword evidence="5 7" id="KW-1133">Transmembrane helix</keyword>
<evidence type="ECO:0000256" key="1">
    <source>
        <dbReference type="ARBA" id="ARBA00004651"/>
    </source>
</evidence>
<organism evidence="8 9">
    <name type="scientific">Streptomyces spongiae</name>
    <dbReference type="NCBI Taxonomy" id="565072"/>
    <lineage>
        <taxon>Bacteria</taxon>
        <taxon>Bacillati</taxon>
        <taxon>Actinomycetota</taxon>
        <taxon>Actinomycetes</taxon>
        <taxon>Kitasatosporales</taxon>
        <taxon>Streptomycetaceae</taxon>
        <taxon>Streptomyces</taxon>
    </lineage>
</organism>
<dbReference type="PROSITE" id="PS00872">
    <property type="entry name" value="NA_GALACTOSIDE_SYMP"/>
    <property type="match status" value="1"/>
</dbReference>
<feature type="transmembrane region" description="Helical" evidence="7">
    <location>
        <begin position="389"/>
        <end position="413"/>
    </location>
</feature>
<evidence type="ECO:0000256" key="7">
    <source>
        <dbReference type="SAM" id="Phobius"/>
    </source>
</evidence>
<accession>A0A5N8X847</accession>
<dbReference type="PANTHER" id="PTHR11328">
    <property type="entry name" value="MAJOR FACILITATOR SUPERFAMILY DOMAIN-CONTAINING PROTEIN"/>
    <property type="match status" value="1"/>
</dbReference>
<dbReference type="SUPFAM" id="SSF103473">
    <property type="entry name" value="MFS general substrate transporter"/>
    <property type="match status" value="1"/>
</dbReference>
<evidence type="ECO:0000256" key="5">
    <source>
        <dbReference type="ARBA" id="ARBA00022989"/>
    </source>
</evidence>
<feature type="transmembrane region" description="Helical" evidence="7">
    <location>
        <begin position="150"/>
        <end position="169"/>
    </location>
</feature>
<dbReference type="CDD" id="cd17332">
    <property type="entry name" value="MFS_MelB_like"/>
    <property type="match status" value="1"/>
</dbReference>
<comment type="subcellular location">
    <subcellularLocation>
        <location evidence="1">Cell membrane</location>
        <topology evidence="1">Multi-pass membrane protein</topology>
    </subcellularLocation>
</comment>
<evidence type="ECO:0000313" key="9">
    <source>
        <dbReference type="Proteomes" id="UP000400924"/>
    </source>
</evidence>
<dbReference type="NCBIfam" id="TIGR00792">
    <property type="entry name" value="gph"/>
    <property type="match status" value="1"/>
</dbReference>
<dbReference type="EMBL" id="VJZC01000001">
    <property type="protein sequence ID" value="MPY55643.1"/>
    <property type="molecule type" value="Genomic_DNA"/>
</dbReference>
<dbReference type="GO" id="GO:0015293">
    <property type="term" value="F:symporter activity"/>
    <property type="evidence" value="ECO:0007669"/>
    <property type="project" value="InterPro"/>
</dbReference>
<feature type="transmembrane region" description="Helical" evidence="7">
    <location>
        <begin position="302"/>
        <end position="326"/>
    </location>
</feature>
<keyword evidence="9" id="KW-1185">Reference proteome</keyword>
<name>A0A5N8X847_9ACTN</name>
<keyword evidence="3" id="KW-1003">Cell membrane</keyword>
<evidence type="ECO:0000256" key="4">
    <source>
        <dbReference type="ARBA" id="ARBA00022692"/>
    </source>
</evidence>
<evidence type="ECO:0000256" key="6">
    <source>
        <dbReference type="ARBA" id="ARBA00023136"/>
    </source>
</evidence>
<keyword evidence="6 7" id="KW-0472">Membrane</keyword>
<dbReference type="InterPro" id="IPR039672">
    <property type="entry name" value="MFS_2"/>
</dbReference>
<gene>
    <name evidence="8" type="ORF">FNH08_00095</name>
</gene>
<evidence type="ECO:0000256" key="2">
    <source>
        <dbReference type="ARBA" id="ARBA00022448"/>
    </source>
</evidence>
<dbReference type="Pfam" id="PF13347">
    <property type="entry name" value="MFS_2"/>
    <property type="match status" value="1"/>
</dbReference>
<feature type="transmembrane region" description="Helical" evidence="7">
    <location>
        <begin position="221"/>
        <end position="243"/>
    </location>
</feature>
<dbReference type="Gene3D" id="1.20.1250.20">
    <property type="entry name" value="MFS general substrate transporter like domains"/>
    <property type="match status" value="1"/>
</dbReference>
<dbReference type="Proteomes" id="UP000400924">
    <property type="component" value="Unassembled WGS sequence"/>
</dbReference>
<feature type="transmembrane region" description="Helical" evidence="7">
    <location>
        <begin position="366"/>
        <end position="383"/>
    </location>
</feature>
<dbReference type="InterPro" id="IPR018043">
    <property type="entry name" value="Na/Gal_symport_CS"/>
</dbReference>
<feature type="transmembrane region" description="Helical" evidence="7">
    <location>
        <begin position="249"/>
        <end position="270"/>
    </location>
</feature>
<dbReference type="InterPro" id="IPR036259">
    <property type="entry name" value="MFS_trans_sf"/>
</dbReference>
<keyword evidence="2" id="KW-0813">Transport</keyword>
<reference evidence="8 9" key="1">
    <citation type="submission" date="2019-07" db="EMBL/GenBank/DDBJ databases">
        <title>New species of Amycolatopsis and Streptomyces.</title>
        <authorList>
            <person name="Duangmal K."/>
            <person name="Teo W.F.A."/>
            <person name="Lipun K."/>
        </authorList>
    </citation>
    <scope>NUCLEOTIDE SEQUENCE [LARGE SCALE GENOMIC DNA]</scope>
    <source>
        <strain evidence="8 9">NBRC 106415</strain>
    </source>
</reference>
<feature type="transmembrane region" description="Helical" evidence="7">
    <location>
        <begin position="181"/>
        <end position="201"/>
    </location>
</feature>
<evidence type="ECO:0000256" key="3">
    <source>
        <dbReference type="ARBA" id="ARBA00022475"/>
    </source>
</evidence>
<dbReference type="InterPro" id="IPR001927">
    <property type="entry name" value="Na/Gal_symport"/>
</dbReference>
<dbReference type="GO" id="GO:0005886">
    <property type="term" value="C:plasma membrane"/>
    <property type="evidence" value="ECO:0007669"/>
    <property type="project" value="UniProtKB-SubCell"/>
</dbReference>
<dbReference type="PANTHER" id="PTHR11328:SF24">
    <property type="entry name" value="MAJOR FACILITATOR SUPERFAMILY (MFS) PROFILE DOMAIN-CONTAINING PROTEIN"/>
    <property type="match status" value="1"/>
</dbReference>
<feature type="transmembrane region" description="Helical" evidence="7">
    <location>
        <begin position="332"/>
        <end position="354"/>
    </location>
</feature>
<evidence type="ECO:0000313" key="8">
    <source>
        <dbReference type="EMBL" id="MPY55643.1"/>
    </source>
</evidence>
<dbReference type="GO" id="GO:0006814">
    <property type="term" value="P:sodium ion transport"/>
    <property type="evidence" value="ECO:0007669"/>
    <property type="project" value="InterPro"/>
</dbReference>
<sequence length="516" mass="55992">MCCRQRAVREVSTGRITRIRILNLFRLVRRAPHGVPCPSQVPRCGAVYAKERGALGITGTLIESRPNAEAAPRLGWREKFGYGAGDLASNLSWNLVGGFLLYYYTDVARIPVAALGTLFLVARLLDAVIDPAIGVLVDRTKSRWGKARPYLVFASLPFGVVGVLTFMVPDVGDSGKLVYAFVTYLTLGLLFSMVNVPYSALLPMMTRDSDERMQMGGLRAIGSSVGSIIVTATTTPFVAWLGAGSEQRGWTLATAIFSVLSVGFFAFTFLSCKERYALPAESKSIGLPAALRALWENRPWKVVFVYGVLNFVRLSLMLGVTVYFALTVLRAPWAISVLLPLVSGTMIVGGLLAAPYYRRFGKRRGNLQALAVGFVAWAAMYPAEGAFPVFLTFYVIATLAIAVSMVSMFTMVADTVEYQQWRFGTRFEGLLSSGISFATKVGSAIGSAAVAYGLAMAGYRPGEESADAATAIRMMFYGLPLLLLAAQAVAMAFWDLDGRHEGMRADIDRAARLTRA</sequence>
<dbReference type="AlphaFoldDB" id="A0A5N8X847"/>
<feature type="transmembrane region" description="Helical" evidence="7">
    <location>
        <begin position="475"/>
        <end position="494"/>
    </location>
</feature>
<protein>
    <submittedName>
        <fullName evidence="8">MFS transporter</fullName>
    </submittedName>
</protein>